<evidence type="ECO:0000313" key="1">
    <source>
        <dbReference type="EMBL" id="SKA35075.1"/>
    </source>
</evidence>
<evidence type="ECO:0000313" key="2">
    <source>
        <dbReference type="Proteomes" id="UP000190135"/>
    </source>
</evidence>
<dbReference type="RefSeq" id="WP_078710055.1">
    <property type="nucleotide sequence ID" value="NZ_FUXL01000018.1"/>
</dbReference>
<gene>
    <name evidence="1" type="ORF">SAMN05428963_11857</name>
</gene>
<proteinExistence type="predicted"/>
<dbReference type="AlphaFoldDB" id="A0A1T4T3I9"/>
<dbReference type="STRING" id="1365950.SAMN05428963_11857"/>
<accession>A0A1T4T3I9</accession>
<dbReference type="EMBL" id="FUXL01000018">
    <property type="protein sequence ID" value="SKA35075.1"/>
    <property type="molecule type" value="Genomic_DNA"/>
</dbReference>
<dbReference type="OrthoDB" id="1551443at2"/>
<keyword evidence="2" id="KW-1185">Reference proteome</keyword>
<protein>
    <submittedName>
        <fullName evidence="1">Uncharacterized protein</fullName>
    </submittedName>
</protein>
<name>A0A1T4T3I9_9HYPH</name>
<organism evidence="1 2">
    <name type="scientific">Consotaella salsifontis</name>
    <dbReference type="NCBI Taxonomy" id="1365950"/>
    <lineage>
        <taxon>Bacteria</taxon>
        <taxon>Pseudomonadati</taxon>
        <taxon>Pseudomonadota</taxon>
        <taxon>Alphaproteobacteria</taxon>
        <taxon>Hyphomicrobiales</taxon>
        <taxon>Aurantimonadaceae</taxon>
        <taxon>Consotaella</taxon>
    </lineage>
</organism>
<sequence>MLKKSPETEARGGNRPHKFAIPFVSLPLSHRRRREAEATFDVGVFKRIESEPSHPFGKCYSNVQSVVARKGGSPVTGWQILLWPSILIQAVHHCVWRRPDGSLLDISGKYPGDRKPYSIFVEEPERDLDFSGPIYIPPKAFLLTQAPQASRMVAAADRLHSHRYRIFLKLRDAGVPYGTVPSLVTRLKLQADFTLEQRYREDLSRAIIACSHLSR</sequence>
<dbReference type="Proteomes" id="UP000190135">
    <property type="component" value="Unassembled WGS sequence"/>
</dbReference>
<reference evidence="1 2" key="1">
    <citation type="submission" date="2017-02" db="EMBL/GenBank/DDBJ databases">
        <authorList>
            <person name="Peterson S.W."/>
        </authorList>
    </citation>
    <scope>NUCLEOTIDE SEQUENCE [LARGE SCALE GENOMIC DNA]</scope>
    <source>
        <strain evidence="1 2">USBA 369</strain>
    </source>
</reference>